<dbReference type="EMBL" id="MU267647">
    <property type="protein sequence ID" value="KAH7912639.1"/>
    <property type="molecule type" value="Genomic_DNA"/>
</dbReference>
<comment type="caution">
    <text evidence="1">The sequence shown here is derived from an EMBL/GenBank/DDBJ whole genome shotgun (WGS) entry which is preliminary data.</text>
</comment>
<gene>
    <name evidence="1" type="ORF">BJ138DRAFT_756699</name>
</gene>
<evidence type="ECO:0000313" key="1">
    <source>
        <dbReference type="EMBL" id="KAH7912639.1"/>
    </source>
</evidence>
<reference evidence="1" key="1">
    <citation type="journal article" date="2021" name="New Phytol.">
        <title>Evolutionary innovations through gain and loss of genes in the ectomycorrhizal Boletales.</title>
        <authorList>
            <person name="Wu G."/>
            <person name="Miyauchi S."/>
            <person name="Morin E."/>
            <person name="Kuo A."/>
            <person name="Drula E."/>
            <person name="Varga T."/>
            <person name="Kohler A."/>
            <person name="Feng B."/>
            <person name="Cao Y."/>
            <person name="Lipzen A."/>
            <person name="Daum C."/>
            <person name="Hundley H."/>
            <person name="Pangilinan J."/>
            <person name="Johnson J."/>
            <person name="Barry K."/>
            <person name="LaButti K."/>
            <person name="Ng V."/>
            <person name="Ahrendt S."/>
            <person name="Min B."/>
            <person name="Choi I.G."/>
            <person name="Park H."/>
            <person name="Plett J.M."/>
            <person name="Magnuson J."/>
            <person name="Spatafora J.W."/>
            <person name="Nagy L.G."/>
            <person name="Henrissat B."/>
            <person name="Grigoriev I.V."/>
            <person name="Yang Z.L."/>
            <person name="Xu J."/>
            <person name="Martin F.M."/>
        </authorList>
    </citation>
    <scope>NUCLEOTIDE SEQUENCE</scope>
    <source>
        <strain evidence="1">ATCC 28755</strain>
    </source>
</reference>
<protein>
    <submittedName>
        <fullName evidence="1">Uncharacterized protein</fullName>
    </submittedName>
</protein>
<accession>A0ACB8AH02</accession>
<dbReference type="Proteomes" id="UP000790377">
    <property type="component" value="Unassembled WGS sequence"/>
</dbReference>
<evidence type="ECO:0000313" key="2">
    <source>
        <dbReference type="Proteomes" id="UP000790377"/>
    </source>
</evidence>
<name>A0ACB8AH02_9AGAM</name>
<keyword evidence="2" id="KW-1185">Reference proteome</keyword>
<proteinExistence type="predicted"/>
<sequence>MNISSGAGPSRPISRVRLDSLLFDHEDDLHGLIAQLTLEDIEAMENALGIKTLTGAALNDRDVAMGLLLQNARELALLNNDRALAQSLANVVDDDPPSQPRPDAVNRVPDANQPDTSETSQSWGSWFFSWISPTTAPQSTSGEREAEPSISPAARRQSRVATGHNCTVCLDAIYGAEVRAPCGHFYGIDCITDLFQSATRDETLYPPRCCRQPIDFAQVKRHLSPALVRLFKEKGTEFGTLKRVYCASPTCSRFLGPLHEGYFSKIYTCPVPTCATKTCGKCRAKHDRGESCTDNSPGDVLALGRRAGWARCPGCAQMIELNVGCYHMTCRCRTEFCYLCTKTWKTCRCPQWDERRLMLAAEQRVEANFGPRHRAQAALHQRQAAPQANPVPQERQPVPQANVPAPVRQQRPPVVPPHPVVPRPQAFNRVVAPVPPGAASVAVQPRPLVHAATNAVRVAATAASPAVSRQTPPVPEWLLQTARTSLSATARASSSAARTITTPAARDPPLAAQTNSRPLARTPLPVQAPVKTEPPPRAPAPSDNSAINPAPAREDRAMATLEHEQARVGSVRKEVGTWDQFFQRMASETRDESGVRLPEPSPRESGPSSNPPAKPAPARGIRSTANLEHEQPRVSSVGKEVKTWDQFFQRVTSETVDEPRARQPGSSSRVPAPPDNPPTKPAPAQEDRSIANLEHGQPKVGSVRRAAESWDHFFQRMVDETMDELRVNHDCEHTWRYRAGSGGCENCHIHLPKYLFGCSQCEMKVCNRCRRNRL</sequence>
<organism evidence="1 2">
    <name type="scientific">Hygrophoropsis aurantiaca</name>
    <dbReference type="NCBI Taxonomy" id="72124"/>
    <lineage>
        <taxon>Eukaryota</taxon>
        <taxon>Fungi</taxon>
        <taxon>Dikarya</taxon>
        <taxon>Basidiomycota</taxon>
        <taxon>Agaricomycotina</taxon>
        <taxon>Agaricomycetes</taxon>
        <taxon>Agaricomycetidae</taxon>
        <taxon>Boletales</taxon>
        <taxon>Coniophorineae</taxon>
        <taxon>Hygrophoropsidaceae</taxon>
        <taxon>Hygrophoropsis</taxon>
    </lineage>
</organism>